<dbReference type="RefSeq" id="XP_030989083.1">
    <property type="nucleotide sequence ID" value="XM_031136113.1"/>
</dbReference>
<dbReference type="STRING" id="1093900.A0A507AE90"/>
<dbReference type="EMBL" id="SKBQ01000008">
    <property type="protein sequence ID" value="TPX07372.1"/>
    <property type="molecule type" value="Genomic_DNA"/>
</dbReference>
<proteinExistence type="predicted"/>
<accession>A0A507AE90</accession>
<gene>
    <name evidence="2" type="ORF">E0L32_001975</name>
    <name evidence="3" type="ORF">E0L32_002158</name>
</gene>
<feature type="compositionally biased region" description="Acidic residues" evidence="1">
    <location>
        <begin position="600"/>
        <end position="617"/>
    </location>
</feature>
<feature type="region of interest" description="Disordered" evidence="1">
    <location>
        <begin position="598"/>
        <end position="633"/>
    </location>
</feature>
<organism evidence="3 4">
    <name type="scientific">Thyridium curvatum</name>
    <dbReference type="NCBI Taxonomy" id="1093900"/>
    <lineage>
        <taxon>Eukaryota</taxon>
        <taxon>Fungi</taxon>
        <taxon>Dikarya</taxon>
        <taxon>Ascomycota</taxon>
        <taxon>Pezizomycotina</taxon>
        <taxon>Sordariomycetes</taxon>
        <taxon>Sordariomycetidae</taxon>
        <taxon>Thyridiales</taxon>
        <taxon>Thyridiaceae</taxon>
        <taxon>Thyridium</taxon>
    </lineage>
</organism>
<dbReference type="Proteomes" id="UP000319257">
    <property type="component" value="Unassembled WGS sequence"/>
</dbReference>
<protein>
    <submittedName>
        <fullName evidence="3">Uncharacterized protein</fullName>
    </submittedName>
</protein>
<evidence type="ECO:0000313" key="4">
    <source>
        <dbReference type="Proteomes" id="UP000319257"/>
    </source>
</evidence>
<dbReference type="InterPro" id="IPR043129">
    <property type="entry name" value="ATPase_NBD"/>
</dbReference>
<evidence type="ECO:0000313" key="3">
    <source>
        <dbReference type="EMBL" id="TPX07555.1"/>
    </source>
</evidence>
<dbReference type="EMBL" id="SKBQ01000008">
    <property type="protein sequence ID" value="TPX07555.1"/>
    <property type="molecule type" value="Genomic_DNA"/>
</dbReference>
<evidence type="ECO:0000256" key="1">
    <source>
        <dbReference type="SAM" id="MobiDB-lite"/>
    </source>
</evidence>
<reference evidence="3 4" key="1">
    <citation type="submission" date="2019-06" db="EMBL/GenBank/DDBJ databases">
        <title>Draft genome sequence of the filamentous fungus Phialemoniopsis curvata isolated from diesel fuel.</title>
        <authorList>
            <person name="Varaljay V.A."/>
            <person name="Lyon W.J."/>
            <person name="Crouch A.L."/>
            <person name="Drake C.E."/>
            <person name="Hollomon J.M."/>
            <person name="Nadeau L.J."/>
            <person name="Nunn H.S."/>
            <person name="Stevenson B.S."/>
            <person name="Bojanowski C.L."/>
            <person name="Crookes-Goodson W.J."/>
        </authorList>
    </citation>
    <scope>NUCLEOTIDE SEQUENCE [LARGE SCALE GENOMIC DNA]</scope>
    <source>
        <strain evidence="3 4">D216</strain>
    </source>
</reference>
<dbReference type="Gene3D" id="3.90.640.10">
    <property type="entry name" value="Actin, Chain A, domain 4"/>
    <property type="match status" value="1"/>
</dbReference>
<keyword evidence="4" id="KW-1185">Reference proteome</keyword>
<comment type="caution">
    <text evidence="3">The sequence shown here is derived from an EMBL/GenBank/DDBJ whole genome shotgun (WGS) entry which is preliminary data.</text>
</comment>
<evidence type="ECO:0000313" key="2">
    <source>
        <dbReference type="EMBL" id="TPX07372.1"/>
    </source>
</evidence>
<name>A0A507AE90_9PEZI</name>
<feature type="compositionally biased region" description="Polar residues" evidence="1">
    <location>
        <begin position="623"/>
        <end position="633"/>
    </location>
</feature>
<dbReference type="InParanoid" id="A0A507AE90"/>
<dbReference type="GeneID" id="41969422"/>
<dbReference type="OrthoDB" id="3819888at2759"/>
<dbReference type="Gene3D" id="3.30.420.40">
    <property type="match status" value="2"/>
</dbReference>
<sequence>MSRRRVARSKPAATVCPPRDVVLGVDTGSTSLRATFIDPIDPSFIYHLQNNESSSRDKRYNTGDFATDIYPFDDGPLYPSHDTRPFKDRRSTPAKSALYIVAGAEENVLDQYPMLDALRTRAQEDPSFRTRLEEGLVLMFSELWRKLQATCHRRNFRISTVALSVPTQWRENFEIKYREIIVRAFGLAPEKVIFETEALSIAHYLLRQYSDLMILHGEPAYVLFLDFGGQSMNHCTFYVVANSDNPDDRVIYRVGDAGGVAGGSEHWEYRICDWWLGQQRNLHLFPDTPRAVNDLRDRLNELKREVDVNGRMDFLLNEGDALHGTVYRVSIASNIVRDKFDEALGPPLEVAEEQIRCLAEFNKAVTRVIVSGGTSHIKHLQGILRQACRSNGIPDPHFVRPEWNVNYESSMIAAGAAYIQENTLTVKSFMDRGAAFGFQPVRNGVAENNAYIALDASSKSYKYRFDSSQEISEIRIVCNPFCGLDHTRIQKRRGAARASRPRRPTFPVQGCYDVMIIPVDKTQGRWQYSLQWTGELDSLSSVRLMVLRTGTLGVEVVGNKAFPVYVDKAQGCVHFGGMFTDPDNPHLPLPNEQQRLEILSDSESDQESQDGLEDGFEDGFVGSDTTSVGFGSA</sequence>
<dbReference type="SUPFAM" id="SSF53067">
    <property type="entry name" value="Actin-like ATPase domain"/>
    <property type="match status" value="1"/>
</dbReference>
<dbReference type="AlphaFoldDB" id="A0A507AE90"/>